<dbReference type="Proteomes" id="UP001201812">
    <property type="component" value="Unassembled WGS sequence"/>
</dbReference>
<keyword evidence="2" id="KW-1185">Reference proteome</keyword>
<proteinExistence type="predicted"/>
<sequence>MSIKGNGVRSANKAGIGYLMNGDDNNEIVQVGQSLIALMILGSKFRAANTATASHSFMANATASSPNVGYTVTT</sequence>
<dbReference type="AlphaFoldDB" id="A0AAD4NC29"/>
<reference evidence="1" key="1">
    <citation type="submission" date="2022-01" db="EMBL/GenBank/DDBJ databases">
        <title>Genome Sequence Resource for Two Populations of Ditylenchus destructor, the Migratory Endoparasitic Phytonematode.</title>
        <authorList>
            <person name="Zhang H."/>
            <person name="Lin R."/>
            <person name="Xie B."/>
        </authorList>
    </citation>
    <scope>NUCLEOTIDE SEQUENCE</scope>
    <source>
        <strain evidence="1">BazhouSP</strain>
    </source>
</reference>
<gene>
    <name evidence="1" type="ORF">DdX_02093</name>
</gene>
<name>A0AAD4NC29_9BILA</name>
<comment type="caution">
    <text evidence="1">The sequence shown here is derived from an EMBL/GenBank/DDBJ whole genome shotgun (WGS) entry which is preliminary data.</text>
</comment>
<protein>
    <submittedName>
        <fullName evidence="1">Uncharacterized protein</fullName>
    </submittedName>
</protein>
<evidence type="ECO:0000313" key="2">
    <source>
        <dbReference type="Proteomes" id="UP001201812"/>
    </source>
</evidence>
<organism evidence="1 2">
    <name type="scientific">Ditylenchus destructor</name>
    <dbReference type="NCBI Taxonomy" id="166010"/>
    <lineage>
        <taxon>Eukaryota</taxon>
        <taxon>Metazoa</taxon>
        <taxon>Ecdysozoa</taxon>
        <taxon>Nematoda</taxon>
        <taxon>Chromadorea</taxon>
        <taxon>Rhabditida</taxon>
        <taxon>Tylenchina</taxon>
        <taxon>Tylenchomorpha</taxon>
        <taxon>Sphaerularioidea</taxon>
        <taxon>Anguinidae</taxon>
        <taxon>Anguininae</taxon>
        <taxon>Ditylenchus</taxon>
    </lineage>
</organism>
<accession>A0AAD4NC29</accession>
<dbReference type="EMBL" id="JAKKPZ010000002">
    <property type="protein sequence ID" value="KAI1725435.1"/>
    <property type="molecule type" value="Genomic_DNA"/>
</dbReference>
<evidence type="ECO:0000313" key="1">
    <source>
        <dbReference type="EMBL" id="KAI1725435.1"/>
    </source>
</evidence>